<proteinExistence type="predicted"/>
<dbReference type="InterPro" id="IPR050468">
    <property type="entry name" value="Cuticle_Struct_Prot"/>
</dbReference>
<dbReference type="Pfam" id="PF00379">
    <property type="entry name" value="Chitin_bind_4"/>
    <property type="match status" value="1"/>
</dbReference>
<dbReference type="PROSITE" id="PS51155">
    <property type="entry name" value="CHIT_BIND_RR_2"/>
    <property type="match status" value="1"/>
</dbReference>
<name>A0ABY6KY34_9ARAC</name>
<evidence type="ECO:0000313" key="4">
    <source>
        <dbReference type="Proteomes" id="UP001235939"/>
    </source>
</evidence>
<protein>
    <submittedName>
        <fullName evidence="3">Uncharacterized protein</fullName>
    </submittedName>
</protein>
<dbReference type="InterPro" id="IPR031311">
    <property type="entry name" value="CHIT_BIND_RR_consensus"/>
</dbReference>
<keyword evidence="1 2" id="KW-0193">Cuticle</keyword>
<dbReference type="PANTHER" id="PTHR10380:SF235">
    <property type="entry name" value="CUTICULAR PROTEIN 73D, ISOFORM B"/>
    <property type="match status" value="1"/>
</dbReference>
<evidence type="ECO:0000256" key="2">
    <source>
        <dbReference type="PROSITE-ProRule" id="PRU00497"/>
    </source>
</evidence>
<sequence length="224" mass="21028">MEFLYSLFSIAIQWESLGSNVTRAQGPPQPYNFDYNIQDEQGNTQYRQESGDQSGTVRGTYGYTDTNGVFRVVEYVADAGGFRATVRTNEPGTGPESPADVMMNVQAPPAGLQESYTRSGGYGGSSGGYGGSAGGAGGYGGSAGGAGGYGGAAGGAGGAGGYGGAAGGAGGAGAGGYGGAAGGAGGAGGYGGAMGGGAGGYGGAAGGRGGSAGGRYSGGRGGAY</sequence>
<reference evidence="3 4" key="1">
    <citation type="submission" date="2022-01" db="EMBL/GenBank/DDBJ databases">
        <title>A chromosomal length assembly of Cordylochernes scorpioides.</title>
        <authorList>
            <person name="Zeh D."/>
            <person name="Zeh J."/>
        </authorList>
    </citation>
    <scope>NUCLEOTIDE SEQUENCE [LARGE SCALE GENOMIC DNA]</scope>
    <source>
        <strain evidence="3">IN4F17</strain>
        <tissue evidence="3">Whole Body</tissue>
    </source>
</reference>
<evidence type="ECO:0000256" key="1">
    <source>
        <dbReference type="ARBA" id="ARBA00022460"/>
    </source>
</evidence>
<dbReference type="PROSITE" id="PS00233">
    <property type="entry name" value="CHIT_BIND_RR_1"/>
    <property type="match status" value="1"/>
</dbReference>
<gene>
    <name evidence="3" type="ORF">LAZ67_10004091</name>
</gene>
<dbReference type="InterPro" id="IPR000618">
    <property type="entry name" value="Insect_cuticle"/>
</dbReference>
<keyword evidence="4" id="KW-1185">Reference proteome</keyword>
<organism evidence="3 4">
    <name type="scientific">Cordylochernes scorpioides</name>
    <dbReference type="NCBI Taxonomy" id="51811"/>
    <lineage>
        <taxon>Eukaryota</taxon>
        <taxon>Metazoa</taxon>
        <taxon>Ecdysozoa</taxon>
        <taxon>Arthropoda</taxon>
        <taxon>Chelicerata</taxon>
        <taxon>Arachnida</taxon>
        <taxon>Pseudoscorpiones</taxon>
        <taxon>Cheliferoidea</taxon>
        <taxon>Chernetidae</taxon>
        <taxon>Cordylochernes</taxon>
    </lineage>
</organism>
<dbReference type="PANTHER" id="PTHR10380">
    <property type="entry name" value="CUTICLE PROTEIN"/>
    <property type="match status" value="1"/>
</dbReference>
<evidence type="ECO:0000313" key="3">
    <source>
        <dbReference type="EMBL" id="UYV73549.1"/>
    </source>
</evidence>
<dbReference type="Proteomes" id="UP001235939">
    <property type="component" value="Chromosome 10"/>
</dbReference>
<dbReference type="PRINTS" id="PR01228">
    <property type="entry name" value="EGGSHELL"/>
</dbReference>
<dbReference type="EMBL" id="CP092872">
    <property type="protein sequence ID" value="UYV73549.1"/>
    <property type="molecule type" value="Genomic_DNA"/>
</dbReference>
<accession>A0ABY6KY34</accession>